<gene>
    <name evidence="1" type="ORF">L6452_36363</name>
</gene>
<sequence length="77" mass="8615">MHFSVIAFLEWKMETTFEGFDYDLDLQEGKGTGEEVVVSDGIVEEDGGHGGQSPVRMGKKRGARDGKRTQIKQKGRR</sequence>
<proteinExistence type="predicted"/>
<dbReference type="Proteomes" id="UP001055879">
    <property type="component" value="Linkage Group LG13"/>
</dbReference>
<evidence type="ECO:0000313" key="2">
    <source>
        <dbReference type="Proteomes" id="UP001055879"/>
    </source>
</evidence>
<protein>
    <submittedName>
        <fullName evidence="1">Uncharacterized protein</fullName>
    </submittedName>
</protein>
<keyword evidence="2" id="KW-1185">Reference proteome</keyword>
<dbReference type="EMBL" id="CM042059">
    <property type="protein sequence ID" value="KAI3681563.1"/>
    <property type="molecule type" value="Genomic_DNA"/>
</dbReference>
<name>A0ACB8YD76_ARCLA</name>
<accession>A0ACB8YD76</accession>
<organism evidence="1 2">
    <name type="scientific">Arctium lappa</name>
    <name type="common">Greater burdock</name>
    <name type="synonym">Lappa major</name>
    <dbReference type="NCBI Taxonomy" id="4217"/>
    <lineage>
        <taxon>Eukaryota</taxon>
        <taxon>Viridiplantae</taxon>
        <taxon>Streptophyta</taxon>
        <taxon>Embryophyta</taxon>
        <taxon>Tracheophyta</taxon>
        <taxon>Spermatophyta</taxon>
        <taxon>Magnoliopsida</taxon>
        <taxon>eudicotyledons</taxon>
        <taxon>Gunneridae</taxon>
        <taxon>Pentapetalae</taxon>
        <taxon>asterids</taxon>
        <taxon>campanulids</taxon>
        <taxon>Asterales</taxon>
        <taxon>Asteraceae</taxon>
        <taxon>Carduoideae</taxon>
        <taxon>Cardueae</taxon>
        <taxon>Arctiinae</taxon>
        <taxon>Arctium</taxon>
    </lineage>
</organism>
<reference evidence="2" key="1">
    <citation type="journal article" date="2022" name="Mol. Ecol. Resour.">
        <title>The genomes of chicory, endive, great burdock and yacon provide insights into Asteraceae palaeo-polyploidization history and plant inulin production.</title>
        <authorList>
            <person name="Fan W."/>
            <person name="Wang S."/>
            <person name="Wang H."/>
            <person name="Wang A."/>
            <person name="Jiang F."/>
            <person name="Liu H."/>
            <person name="Zhao H."/>
            <person name="Xu D."/>
            <person name="Zhang Y."/>
        </authorList>
    </citation>
    <scope>NUCLEOTIDE SEQUENCE [LARGE SCALE GENOMIC DNA]</scope>
    <source>
        <strain evidence="2">cv. Niubang</strain>
    </source>
</reference>
<reference evidence="1 2" key="2">
    <citation type="journal article" date="2022" name="Mol. Ecol. Resour.">
        <title>The genomes of chicory, endive, great burdock and yacon provide insights into Asteraceae paleo-polyploidization history and plant inulin production.</title>
        <authorList>
            <person name="Fan W."/>
            <person name="Wang S."/>
            <person name="Wang H."/>
            <person name="Wang A."/>
            <person name="Jiang F."/>
            <person name="Liu H."/>
            <person name="Zhao H."/>
            <person name="Xu D."/>
            <person name="Zhang Y."/>
        </authorList>
    </citation>
    <scope>NUCLEOTIDE SEQUENCE [LARGE SCALE GENOMIC DNA]</scope>
    <source>
        <strain evidence="2">cv. Niubang</strain>
    </source>
</reference>
<evidence type="ECO:0000313" key="1">
    <source>
        <dbReference type="EMBL" id="KAI3681563.1"/>
    </source>
</evidence>
<comment type="caution">
    <text evidence="1">The sequence shown here is derived from an EMBL/GenBank/DDBJ whole genome shotgun (WGS) entry which is preliminary data.</text>
</comment>